<comment type="subcellular location">
    <subcellularLocation>
        <location evidence="1">Membrane</location>
        <topology evidence="1">Multi-pass membrane protein</topology>
    </subcellularLocation>
</comment>
<keyword evidence="2 5" id="KW-0812">Transmembrane</keyword>
<feature type="transmembrane region" description="Helical" evidence="5">
    <location>
        <begin position="62"/>
        <end position="84"/>
    </location>
</feature>
<dbReference type="PANTHER" id="PTHR47704:SF1">
    <property type="entry name" value="POTASSIUM TRANSPORTER KIMA"/>
    <property type="match status" value="1"/>
</dbReference>
<dbReference type="PANTHER" id="PTHR47704">
    <property type="entry name" value="POTASSIUM TRANSPORTER KIMA"/>
    <property type="match status" value="1"/>
</dbReference>
<evidence type="ECO:0000313" key="6">
    <source>
        <dbReference type="EMBL" id="USQ81768.1"/>
    </source>
</evidence>
<evidence type="ECO:0000256" key="1">
    <source>
        <dbReference type="ARBA" id="ARBA00004141"/>
    </source>
</evidence>
<feature type="transmembrane region" description="Helical" evidence="5">
    <location>
        <begin position="221"/>
        <end position="242"/>
    </location>
</feature>
<dbReference type="RefSeq" id="WP_252595304.1">
    <property type="nucleotide sequence ID" value="NZ_CP099489.1"/>
</dbReference>
<feature type="transmembrane region" description="Helical" evidence="5">
    <location>
        <begin position="263"/>
        <end position="282"/>
    </location>
</feature>
<protein>
    <submittedName>
        <fullName evidence="6">APC family permease</fullName>
    </submittedName>
</protein>
<proteinExistence type="predicted"/>
<gene>
    <name evidence="6" type="ORF">NF556_09015</name>
</gene>
<name>A0ABY4YZJ2_9MICO</name>
<organism evidence="6 7">
    <name type="scientific">Ornithinimicrobium faecis</name>
    <dbReference type="NCBI Taxonomy" id="2934158"/>
    <lineage>
        <taxon>Bacteria</taxon>
        <taxon>Bacillati</taxon>
        <taxon>Actinomycetota</taxon>
        <taxon>Actinomycetes</taxon>
        <taxon>Micrococcales</taxon>
        <taxon>Ornithinimicrobiaceae</taxon>
        <taxon>Ornithinimicrobium</taxon>
    </lineage>
</organism>
<feature type="transmembrane region" description="Helical" evidence="5">
    <location>
        <begin position="111"/>
        <end position="133"/>
    </location>
</feature>
<dbReference type="Gene3D" id="1.20.1740.10">
    <property type="entry name" value="Amino acid/polyamine transporter I"/>
    <property type="match status" value="1"/>
</dbReference>
<feature type="transmembrane region" description="Helical" evidence="5">
    <location>
        <begin position="446"/>
        <end position="465"/>
    </location>
</feature>
<accession>A0ABY4YZJ2</accession>
<dbReference type="EMBL" id="CP099489">
    <property type="protein sequence ID" value="USQ81768.1"/>
    <property type="molecule type" value="Genomic_DNA"/>
</dbReference>
<sequence>MESGGLLKRVFIGRALRTDRLSDTLLPRRLGMPVFASDALSSVAYAVDEIVLTLALAGGAAIYFYSWEVGVAVALVMLVIVASYRQTVYAYPRGGGDYEVASDNLGPRAGVVVGSALIVDYVLTVAVSVSAGVQNAAAALEFLRGYEAAVAAGLIALLTLINLRGVRESGRALAVPVYAFLGALGILIITGAVQFLTGTLGRAGSAEYELLPAEGYEEMTGLFLVFLCLRAFASGSVALTGVQGVANGVPALQRPKSRNAASVLAVMAALSITITVSVLWLTRETGIQMAVNPQQQLRHEGEPVGPDFVQDTVLGQLSKVIFGELTVGVVLVAITTGVMLFVAANTAFNGFPVLASRLARDRFLPRGLVSRGHRLTYSNGIILLAAASAALVLVYRATVTELIQMYIVGVFISFTCSQAGMVRHWNRRLRTELSLRQRVGMIRSRTINQVGLTVSGLVLVIVLLTRFTNGAGLSLLAIGLIWMGMTMVYRYHRTMDNDVSLPAEGVDTSQVVPSRVHALVYVPRLDRPTMRALAYARATRPHSLEAVTVDVVPETTQELRAAWEARKMPVTLRALDSPYREAVRPVINYVRRVRRDRPRDVVVVYVAEYVGRDGWWIRMVRDRTLERLRRGLLRTQGVMLVTVPWQAEGVREGLDEHQAER</sequence>
<dbReference type="InterPro" id="IPR002293">
    <property type="entry name" value="AA/rel_permease1"/>
</dbReference>
<evidence type="ECO:0000313" key="7">
    <source>
        <dbReference type="Proteomes" id="UP001056455"/>
    </source>
</evidence>
<evidence type="ECO:0000256" key="5">
    <source>
        <dbReference type="SAM" id="Phobius"/>
    </source>
</evidence>
<feature type="transmembrane region" description="Helical" evidence="5">
    <location>
        <begin position="175"/>
        <end position="201"/>
    </location>
</feature>
<feature type="transmembrane region" description="Helical" evidence="5">
    <location>
        <begin position="327"/>
        <end position="354"/>
    </location>
</feature>
<dbReference type="Pfam" id="PF13520">
    <property type="entry name" value="AA_permease_2"/>
    <property type="match status" value="1"/>
</dbReference>
<keyword evidence="7" id="KW-1185">Reference proteome</keyword>
<feature type="transmembrane region" description="Helical" evidence="5">
    <location>
        <begin position="145"/>
        <end position="163"/>
    </location>
</feature>
<reference evidence="6" key="1">
    <citation type="submission" date="2022-06" db="EMBL/GenBank/DDBJ databases">
        <title>Ornithinimicrobium HY1793.</title>
        <authorList>
            <person name="Huang Y."/>
        </authorList>
    </citation>
    <scope>NUCLEOTIDE SEQUENCE</scope>
    <source>
        <strain evidence="6">HY1793</strain>
    </source>
</reference>
<feature type="transmembrane region" description="Helical" evidence="5">
    <location>
        <begin position="471"/>
        <end position="489"/>
    </location>
</feature>
<feature type="transmembrane region" description="Helical" evidence="5">
    <location>
        <begin position="403"/>
        <end position="425"/>
    </location>
</feature>
<feature type="transmembrane region" description="Helical" evidence="5">
    <location>
        <begin position="375"/>
        <end position="397"/>
    </location>
</feature>
<dbReference type="InterPro" id="IPR053153">
    <property type="entry name" value="APC_K+_Transporter"/>
</dbReference>
<keyword evidence="4 5" id="KW-0472">Membrane</keyword>
<evidence type="ECO:0000256" key="4">
    <source>
        <dbReference type="ARBA" id="ARBA00023136"/>
    </source>
</evidence>
<dbReference type="Proteomes" id="UP001056455">
    <property type="component" value="Chromosome"/>
</dbReference>
<keyword evidence="3 5" id="KW-1133">Transmembrane helix</keyword>
<evidence type="ECO:0000256" key="3">
    <source>
        <dbReference type="ARBA" id="ARBA00022989"/>
    </source>
</evidence>
<evidence type="ECO:0000256" key="2">
    <source>
        <dbReference type="ARBA" id="ARBA00022692"/>
    </source>
</evidence>